<keyword evidence="3" id="KW-1185">Reference proteome</keyword>
<protein>
    <recommendedName>
        <fullName evidence="4">FxsA protein</fullName>
    </recommendedName>
</protein>
<evidence type="ECO:0000313" key="2">
    <source>
        <dbReference type="EMBL" id="OOS19825.1"/>
    </source>
</evidence>
<accession>A0A1T0CBV5</accession>
<feature type="transmembrane region" description="Helical" evidence="1">
    <location>
        <begin position="80"/>
        <end position="106"/>
    </location>
</feature>
<dbReference type="EMBL" id="MUYT01000012">
    <property type="protein sequence ID" value="OOS19825.1"/>
    <property type="molecule type" value="Genomic_DNA"/>
</dbReference>
<dbReference type="InterPro" id="IPR007313">
    <property type="entry name" value="FxsA"/>
</dbReference>
<dbReference type="STRING" id="90241.B0682_07730"/>
<keyword evidence="1" id="KW-1133">Transmembrane helix</keyword>
<dbReference type="Pfam" id="PF04186">
    <property type="entry name" value="FxsA"/>
    <property type="match status" value="1"/>
</dbReference>
<dbReference type="OrthoDB" id="6712592at2"/>
<dbReference type="RefSeq" id="WP_078307987.1">
    <property type="nucleotide sequence ID" value="NZ_CP147511.1"/>
</dbReference>
<feature type="transmembrane region" description="Helical" evidence="1">
    <location>
        <begin position="5"/>
        <end position="22"/>
    </location>
</feature>
<evidence type="ECO:0000313" key="3">
    <source>
        <dbReference type="Proteomes" id="UP000191094"/>
    </source>
</evidence>
<evidence type="ECO:0008006" key="4">
    <source>
        <dbReference type="Google" id="ProtNLM"/>
    </source>
</evidence>
<keyword evidence="1" id="KW-0812">Transmembrane</keyword>
<dbReference type="AlphaFoldDB" id="A0A1T0CBV5"/>
<gene>
    <name evidence="2" type="ORF">B0682_07730</name>
</gene>
<name>A0A1T0CBV5_9GAMM</name>
<dbReference type="PANTHER" id="PTHR35335">
    <property type="entry name" value="UPF0716 PROTEIN FXSA"/>
    <property type="match status" value="1"/>
</dbReference>
<dbReference type="NCBIfam" id="NF008528">
    <property type="entry name" value="PRK11463.1-2"/>
    <property type="match status" value="1"/>
</dbReference>
<dbReference type="GO" id="GO:0016020">
    <property type="term" value="C:membrane"/>
    <property type="evidence" value="ECO:0007669"/>
    <property type="project" value="InterPro"/>
</dbReference>
<proteinExistence type="predicted"/>
<comment type="caution">
    <text evidence="2">The sequence shown here is derived from an EMBL/GenBank/DDBJ whole genome shotgun (WGS) entry which is preliminary data.</text>
</comment>
<organism evidence="2 3">
    <name type="scientific">Lwoffella lincolnii</name>
    <dbReference type="NCBI Taxonomy" id="90241"/>
    <lineage>
        <taxon>Bacteria</taxon>
        <taxon>Pseudomonadati</taxon>
        <taxon>Pseudomonadota</taxon>
        <taxon>Gammaproteobacteria</taxon>
        <taxon>Moraxellales</taxon>
        <taxon>Moraxellaceae</taxon>
        <taxon>Lwoffella</taxon>
    </lineage>
</organism>
<keyword evidence="1" id="KW-0472">Membrane</keyword>
<reference evidence="2 3" key="1">
    <citation type="submission" date="2017-02" db="EMBL/GenBank/DDBJ databases">
        <title>Draft genome sequence of Moraxella lincolnii CCUG 9405T type strain.</title>
        <authorList>
            <person name="Salva-Serra F."/>
            <person name="Engstrom-Jakobsson H."/>
            <person name="Thorell K."/>
            <person name="Jaen-Luchoro D."/>
            <person name="Gonzales-Siles L."/>
            <person name="Karlsson R."/>
            <person name="Yazdan S."/>
            <person name="Boulund F."/>
            <person name="Johnning A."/>
            <person name="Engstrand L."/>
            <person name="Kristiansson E."/>
            <person name="Moore E."/>
        </authorList>
    </citation>
    <scope>NUCLEOTIDE SEQUENCE [LARGE SCALE GENOMIC DNA]</scope>
    <source>
        <strain evidence="2 3">CCUG 9405</strain>
    </source>
</reference>
<sequence>MGTAVGVTLVWFIIEMLIWYLIAQFISGWWVFAWFVAAAIIGIMLMRKGMAVLNPMAKQIKSGGMFNPAMRPPESTIIKTVAMALAGVLLLIPGLISDVLAVIVLLPPVQNKFKTFANNYVQKNQEKMMQMMAKQMGGMAGFPNMGDLNQMGGMGQQGQHPFGNNPFNHAGKSPFGGGFAKGNFGRTTTTVEGTAKDVKKNIKKLSSANDE</sequence>
<feature type="transmembrane region" description="Helical" evidence="1">
    <location>
        <begin position="28"/>
        <end position="46"/>
    </location>
</feature>
<dbReference type="PANTHER" id="PTHR35335:SF1">
    <property type="entry name" value="UPF0716 PROTEIN FXSA"/>
    <property type="match status" value="1"/>
</dbReference>
<evidence type="ECO:0000256" key="1">
    <source>
        <dbReference type="SAM" id="Phobius"/>
    </source>
</evidence>
<dbReference type="Proteomes" id="UP000191094">
    <property type="component" value="Unassembled WGS sequence"/>
</dbReference>